<keyword evidence="4" id="KW-0677">Repeat</keyword>
<dbReference type="SMART" id="SM00648">
    <property type="entry name" value="SWAP"/>
    <property type="match status" value="2"/>
</dbReference>
<dbReference type="InterPro" id="IPR000061">
    <property type="entry name" value="Surp"/>
</dbReference>
<dbReference type="Ensembl" id="ENSCSET00000012682.1">
    <property type="protein sequence ID" value="ENSCSEP00000012532.1"/>
    <property type="gene ID" value="ENSCSEG00000008097.1"/>
</dbReference>
<reference evidence="8" key="2">
    <citation type="submission" date="2025-08" db="UniProtKB">
        <authorList>
            <consortium name="Ensembl"/>
        </authorList>
    </citation>
    <scope>IDENTIFICATION</scope>
</reference>
<reference evidence="8 9" key="1">
    <citation type="journal article" date="2014" name="Nat. Genet.">
        <title>Whole-genome sequence of a flatfish provides insights into ZW sex chromosome evolution and adaptation to a benthic lifestyle.</title>
        <authorList>
            <person name="Chen S."/>
            <person name="Zhang G."/>
            <person name="Shao C."/>
            <person name="Huang Q."/>
            <person name="Liu G."/>
            <person name="Zhang P."/>
            <person name="Song W."/>
            <person name="An N."/>
            <person name="Chalopin D."/>
            <person name="Volff J.N."/>
            <person name="Hong Y."/>
            <person name="Li Q."/>
            <person name="Sha Z."/>
            <person name="Zhou H."/>
            <person name="Xie M."/>
            <person name="Yu Q."/>
            <person name="Liu Y."/>
            <person name="Xiang H."/>
            <person name="Wang N."/>
            <person name="Wu K."/>
            <person name="Yang C."/>
            <person name="Zhou Q."/>
            <person name="Liao X."/>
            <person name="Yang L."/>
            <person name="Hu Q."/>
            <person name="Zhang J."/>
            <person name="Meng L."/>
            <person name="Jin L."/>
            <person name="Tian Y."/>
            <person name="Lian J."/>
            <person name="Yang J."/>
            <person name="Miao G."/>
            <person name="Liu S."/>
            <person name="Liang Z."/>
            <person name="Yan F."/>
            <person name="Li Y."/>
            <person name="Sun B."/>
            <person name="Zhang H."/>
            <person name="Zhang J."/>
            <person name="Zhu Y."/>
            <person name="Du M."/>
            <person name="Zhao Y."/>
            <person name="Schartl M."/>
            <person name="Tang Q."/>
            <person name="Wang J."/>
        </authorList>
    </citation>
    <scope>NUCLEOTIDE SEQUENCE</scope>
</reference>
<dbReference type="Pfam" id="PF01805">
    <property type="entry name" value="Surp"/>
    <property type="match status" value="2"/>
</dbReference>
<keyword evidence="3" id="KW-0747">Spliceosome</keyword>
<dbReference type="OMA" id="MEWERVA"/>
<evidence type="ECO:0000256" key="6">
    <source>
        <dbReference type="ARBA" id="ARBA00023242"/>
    </source>
</evidence>
<keyword evidence="5" id="KW-0508">mRNA splicing</keyword>
<organism evidence="8 9">
    <name type="scientific">Cynoglossus semilaevis</name>
    <name type="common">Tongue sole</name>
    <dbReference type="NCBI Taxonomy" id="244447"/>
    <lineage>
        <taxon>Eukaryota</taxon>
        <taxon>Metazoa</taxon>
        <taxon>Chordata</taxon>
        <taxon>Craniata</taxon>
        <taxon>Vertebrata</taxon>
        <taxon>Euteleostomi</taxon>
        <taxon>Actinopterygii</taxon>
        <taxon>Neopterygii</taxon>
        <taxon>Teleostei</taxon>
        <taxon>Neoteleostei</taxon>
        <taxon>Acanthomorphata</taxon>
        <taxon>Carangaria</taxon>
        <taxon>Pleuronectiformes</taxon>
        <taxon>Pleuronectoidei</taxon>
        <taxon>Cynoglossidae</taxon>
        <taxon>Cynoglossinae</taxon>
        <taxon>Cynoglossus</taxon>
    </lineage>
</organism>
<feature type="domain" description="SURP motif" evidence="7">
    <location>
        <begin position="159"/>
        <end position="201"/>
    </location>
</feature>
<dbReference type="FunFam" id="1.10.10.790:FF:000001">
    <property type="entry name" value="Splicing factor 3a, subunit 1"/>
    <property type="match status" value="1"/>
</dbReference>
<dbReference type="InParanoid" id="A0A3P8VDR3"/>
<dbReference type="GO" id="GO:0000381">
    <property type="term" value="P:regulation of alternative mRNA splicing, via spliceosome"/>
    <property type="evidence" value="ECO:0007669"/>
    <property type="project" value="TreeGrafter"/>
</dbReference>
<evidence type="ECO:0000256" key="3">
    <source>
        <dbReference type="ARBA" id="ARBA00022728"/>
    </source>
</evidence>
<dbReference type="Proteomes" id="UP000265120">
    <property type="component" value="Chromosome W"/>
</dbReference>
<dbReference type="GO" id="GO:0045292">
    <property type="term" value="P:mRNA cis splicing, via spliceosome"/>
    <property type="evidence" value="ECO:0007669"/>
    <property type="project" value="InterPro"/>
</dbReference>
<dbReference type="GeneTree" id="ENSGT00730000111077"/>
<dbReference type="PANTHER" id="PTHR15316:SF1">
    <property type="entry name" value="SPLICING FACTOR 3A SUBUNIT 1"/>
    <property type="match status" value="1"/>
</dbReference>
<evidence type="ECO:0000256" key="5">
    <source>
        <dbReference type="ARBA" id="ARBA00023187"/>
    </source>
</evidence>
<dbReference type="InterPro" id="IPR045146">
    <property type="entry name" value="SF3A1"/>
</dbReference>
<dbReference type="Gene3D" id="1.10.10.790">
    <property type="entry name" value="Surp module"/>
    <property type="match status" value="2"/>
</dbReference>
<evidence type="ECO:0000313" key="8">
    <source>
        <dbReference type="Ensembl" id="ENSCSEP00000012532.1"/>
    </source>
</evidence>
<evidence type="ECO:0000256" key="2">
    <source>
        <dbReference type="ARBA" id="ARBA00022664"/>
    </source>
</evidence>
<dbReference type="InterPro" id="IPR035967">
    <property type="entry name" value="SWAP/Surp_sf"/>
</dbReference>
<comment type="subcellular location">
    <subcellularLocation>
        <location evidence="1">Nucleus</location>
    </subcellularLocation>
</comment>
<dbReference type="PROSITE" id="PS50128">
    <property type="entry name" value="SURP"/>
    <property type="match status" value="2"/>
</dbReference>
<dbReference type="AlphaFoldDB" id="A0A3P8VDR3"/>
<evidence type="ECO:0000256" key="1">
    <source>
        <dbReference type="ARBA" id="ARBA00004123"/>
    </source>
</evidence>
<evidence type="ECO:0000313" key="9">
    <source>
        <dbReference type="Proteomes" id="UP000265120"/>
    </source>
</evidence>
<dbReference type="GO" id="GO:0071013">
    <property type="term" value="C:catalytic step 2 spliceosome"/>
    <property type="evidence" value="ECO:0007669"/>
    <property type="project" value="TreeGrafter"/>
</dbReference>
<dbReference type="SUPFAM" id="SSF109905">
    <property type="entry name" value="Surp module (SWAP domain)"/>
    <property type="match status" value="2"/>
</dbReference>
<dbReference type="GO" id="GO:0071004">
    <property type="term" value="C:U2-type prespliceosome"/>
    <property type="evidence" value="ECO:0007669"/>
    <property type="project" value="TreeGrafter"/>
</dbReference>
<keyword evidence="2" id="KW-0507">mRNA processing</keyword>
<dbReference type="PANTHER" id="PTHR15316">
    <property type="entry name" value="SPLICEOSOME ASSOCIATED PROTEIN 114/SWAP SPLICING FACTOR-RELATED"/>
    <property type="match status" value="1"/>
</dbReference>
<dbReference type="FunFam" id="1.10.10.790:FF:000002">
    <property type="entry name" value="Splicing factor 3A subunit 1"/>
    <property type="match status" value="1"/>
</dbReference>
<name>A0A3P8VDR3_CYNSE</name>
<sequence>MPPGPVQIVQPEPNNKVKSSFQVNYSTPEETPATKPIVGIIYPPPEVRNIVDKTASFVARNGPEFEARIRQNEINNPKFNFLNPNDPYHAYYRHKVNEFKEGKAQEPSAAVPKVMQQFQQLPQKVQSQVIQETVIPKEPPAEFEFIADPPSISAFDLDVVKLTAQFVARNGRQFLTQLMQKEQRNYQFDFLRPQHSLFNYFTKLVEQYTKILIPPKGLLVKLKNESENPKEVMDQPVPATTMIHLWKPSEEVPQEMAPPCGET</sequence>
<evidence type="ECO:0000259" key="7">
    <source>
        <dbReference type="PROSITE" id="PS50128"/>
    </source>
</evidence>
<dbReference type="GO" id="GO:0005686">
    <property type="term" value="C:U2 snRNP"/>
    <property type="evidence" value="ECO:0007669"/>
    <property type="project" value="TreeGrafter"/>
</dbReference>
<dbReference type="STRING" id="244447.ENSCSEP00000012532"/>
<dbReference type="GO" id="GO:0003723">
    <property type="term" value="F:RNA binding"/>
    <property type="evidence" value="ECO:0007669"/>
    <property type="project" value="InterPro"/>
</dbReference>
<keyword evidence="9" id="KW-1185">Reference proteome</keyword>
<feature type="domain" description="SURP motif" evidence="7">
    <location>
        <begin position="50"/>
        <end position="92"/>
    </location>
</feature>
<accession>A0A3P8VDR3</accession>
<proteinExistence type="predicted"/>
<reference evidence="8" key="3">
    <citation type="submission" date="2025-09" db="UniProtKB">
        <authorList>
            <consortium name="Ensembl"/>
        </authorList>
    </citation>
    <scope>IDENTIFICATION</scope>
</reference>
<protein>
    <submittedName>
        <fullName evidence="8">Splicing factor 3a subunit 1</fullName>
    </submittedName>
</protein>
<keyword evidence="6" id="KW-0539">Nucleus</keyword>
<evidence type="ECO:0000256" key="4">
    <source>
        <dbReference type="ARBA" id="ARBA00022737"/>
    </source>
</evidence>